<evidence type="ECO:0000256" key="1">
    <source>
        <dbReference type="SAM" id="MobiDB-lite"/>
    </source>
</evidence>
<reference evidence="2 3" key="1">
    <citation type="journal article" date="2014" name="PLoS Genet.">
        <title>Phylogenetically driven sequencing of extremely halophilic archaea reveals strategies for static and dynamic osmo-response.</title>
        <authorList>
            <person name="Becker E.A."/>
            <person name="Seitzer P.M."/>
            <person name="Tritt A."/>
            <person name="Larsen D."/>
            <person name="Krusor M."/>
            <person name="Yao A.I."/>
            <person name="Wu D."/>
            <person name="Madern D."/>
            <person name="Eisen J.A."/>
            <person name="Darling A.E."/>
            <person name="Facciotti M.T."/>
        </authorList>
    </citation>
    <scope>NUCLEOTIDE SEQUENCE [LARGE SCALE GENOMIC DNA]</scope>
    <source>
        <strain evidence="2 3">JCM 14089</strain>
    </source>
</reference>
<evidence type="ECO:0000313" key="2">
    <source>
        <dbReference type="EMBL" id="ELY47336.1"/>
    </source>
</evidence>
<dbReference type="OrthoDB" id="162998at2157"/>
<organism evidence="2 3">
    <name type="scientific">Natronorubrum sulfidifaciens JCM 14089</name>
    <dbReference type="NCBI Taxonomy" id="1230460"/>
    <lineage>
        <taxon>Archaea</taxon>
        <taxon>Methanobacteriati</taxon>
        <taxon>Methanobacteriota</taxon>
        <taxon>Stenosarchaea group</taxon>
        <taxon>Halobacteria</taxon>
        <taxon>Halobacteriales</taxon>
        <taxon>Natrialbaceae</taxon>
        <taxon>Natronorubrum</taxon>
    </lineage>
</organism>
<feature type="region of interest" description="Disordered" evidence="1">
    <location>
        <begin position="1"/>
        <end position="20"/>
    </location>
</feature>
<proteinExistence type="predicted"/>
<comment type="caution">
    <text evidence="2">The sequence shown here is derived from an EMBL/GenBank/DDBJ whole genome shotgun (WGS) entry which is preliminary data.</text>
</comment>
<sequence>MQFDEYDEAAEEPIISPDTQNATHFHAEEAPFEHRAKFKRFHGYNSGVWNGYWADKTELRRLDNLALYDAISSQLELTNYQKRRGRGLFDSLNLNALGHSAALIAVCVCAYVCRDDGRMYHPYRKLENNDSLFVDFVEGLGERKNVVAACYNRVIRALE</sequence>
<accession>L9WDH5</accession>
<evidence type="ECO:0000313" key="3">
    <source>
        <dbReference type="Proteomes" id="UP000011661"/>
    </source>
</evidence>
<gene>
    <name evidence="2" type="ORF">C495_03722</name>
</gene>
<feature type="compositionally biased region" description="Acidic residues" evidence="1">
    <location>
        <begin position="1"/>
        <end position="11"/>
    </location>
</feature>
<name>L9WDH5_9EURY</name>
<dbReference type="RefSeq" id="WP_008160140.1">
    <property type="nucleotide sequence ID" value="NZ_AOHX01000026.1"/>
</dbReference>
<keyword evidence="3" id="KW-1185">Reference proteome</keyword>
<dbReference type="PATRIC" id="fig|1230460.4.peg.746"/>
<dbReference type="AlphaFoldDB" id="L9WDH5"/>
<dbReference type="EMBL" id="AOHX01000026">
    <property type="protein sequence ID" value="ELY47336.1"/>
    <property type="molecule type" value="Genomic_DNA"/>
</dbReference>
<dbReference type="Proteomes" id="UP000011661">
    <property type="component" value="Unassembled WGS sequence"/>
</dbReference>
<protein>
    <submittedName>
        <fullName evidence="2">Uncharacterized protein</fullName>
    </submittedName>
</protein>